<dbReference type="OrthoDB" id="7206969at2"/>
<evidence type="ECO:0000256" key="10">
    <source>
        <dbReference type="SAM" id="MobiDB-lite"/>
    </source>
</evidence>
<dbReference type="GO" id="GO:0043953">
    <property type="term" value="P:protein transport by the Tat complex"/>
    <property type="evidence" value="ECO:0007669"/>
    <property type="project" value="UniProtKB-UniRule"/>
</dbReference>
<keyword evidence="7 9" id="KW-0811">Translocation</keyword>
<protein>
    <recommendedName>
        <fullName evidence="9">Sec-independent protein translocase protein TatB</fullName>
    </recommendedName>
</protein>
<accession>A0A2C7AHA6</accession>
<evidence type="ECO:0000256" key="2">
    <source>
        <dbReference type="ARBA" id="ARBA00022448"/>
    </source>
</evidence>
<gene>
    <name evidence="9 11" type="primary">tatB</name>
    <name evidence="11" type="ORF">CR162_01320</name>
</gene>
<evidence type="ECO:0000256" key="8">
    <source>
        <dbReference type="ARBA" id="ARBA00023136"/>
    </source>
</evidence>
<evidence type="ECO:0000256" key="9">
    <source>
        <dbReference type="HAMAP-Rule" id="MF_00237"/>
    </source>
</evidence>
<comment type="subunit">
    <text evidence="9">The Tat system comprises two distinct complexes: a TatABC complex, containing multiple copies of TatA, TatB and TatC subunits, and a separate TatA complex, containing only TatA subunits. Substrates initially bind to the TatABC complex, which probably triggers association of the separate TatA complex to form the active translocon.</text>
</comment>
<feature type="compositionally biased region" description="Basic and acidic residues" evidence="10">
    <location>
        <begin position="86"/>
        <end position="101"/>
    </location>
</feature>
<dbReference type="HAMAP" id="MF_00237">
    <property type="entry name" value="TatB"/>
    <property type="match status" value="1"/>
</dbReference>
<dbReference type="PRINTS" id="PR01506">
    <property type="entry name" value="TATBPROTEIN"/>
</dbReference>
<reference evidence="11 12" key="1">
    <citation type="submission" date="2017-10" db="EMBL/GenBank/DDBJ databases">
        <authorList>
            <person name="Banno H."/>
            <person name="Chua N.-H."/>
        </authorList>
    </citation>
    <scope>NUCLEOTIDE SEQUENCE [LARGE SCALE GENOMIC DNA]</scope>
    <source>
        <strain evidence="11 12">YW11</strain>
    </source>
</reference>
<dbReference type="Gene3D" id="1.20.5.3310">
    <property type="match status" value="1"/>
</dbReference>
<keyword evidence="12" id="KW-1185">Reference proteome</keyword>
<keyword evidence="6 9" id="KW-1133">Transmembrane helix</keyword>
<evidence type="ECO:0000256" key="1">
    <source>
        <dbReference type="ARBA" id="ARBA00004167"/>
    </source>
</evidence>
<feature type="compositionally biased region" description="Low complexity" evidence="10">
    <location>
        <begin position="124"/>
        <end position="148"/>
    </location>
</feature>
<dbReference type="GO" id="GO:0033281">
    <property type="term" value="C:TAT protein transport complex"/>
    <property type="evidence" value="ECO:0007669"/>
    <property type="project" value="UniProtKB-UniRule"/>
</dbReference>
<dbReference type="GO" id="GO:0008320">
    <property type="term" value="F:protein transmembrane transporter activity"/>
    <property type="evidence" value="ECO:0007669"/>
    <property type="project" value="UniProtKB-UniRule"/>
</dbReference>
<comment type="similarity">
    <text evidence="9">Belongs to the TatB family.</text>
</comment>
<dbReference type="RefSeq" id="WP_099093740.1">
    <property type="nucleotide sequence ID" value="NZ_PDNU01000002.1"/>
</dbReference>
<keyword evidence="3 9" id="KW-1003">Cell membrane</keyword>
<keyword evidence="4 9" id="KW-0812">Transmembrane</keyword>
<comment type="function">
    <text evidence="9">Part of the twin-arginine translocation (Tat) system that transports large folded proteins containing a characteristic twin-arginine motif in their signal peptide across membranes. Together with TatC, TatB is part of a receptor directly interacting with Tat signal peptides. TatB may form an oligomeric binding site that transiently accommodates folded Tat precursor proteins before their translocation.</text>
</comment>
<feature type="region of interest" description="Disordered" evidence="10">
    <location>
        <begin position="86"/>
        <end position="207"/>
    </location>
</feature>
<dbReference type="AlphaFoldDB" id="A0A2C7AHA6"/>
<dbReference type="PANTHER" id="PTHR33162:SF1">
    <property type="entry name" value="SEC-INDEPENDENT PROTEIN TRANSLOCASE PROTEIN TATA, CHLOROPLASTIC"/>
    <property type="match status" value="1"/>
</dbReference>
<organism evidence="11 12">
    <name type="scientific">Teichococcus rhizosphaerae</name>
    <dbReference type="NCBI Taxonomy" id="1335062"/>
    <lineage>
        <taxon>Bacteria</taxon>
        <taxon>Pseudomonadati</taxon>
        <taxon>Pseudomonadota</taxon>
        <taxon>Alphaproteobacteria</taxon>
        <taxon>Acetobacterales</taxon>
        <taxon>Roseomonadaceae</taxon>
        <taxon>Roseomonas</taxon>
    </lineage>
</organism>
<comment type="subcellular location">
    <subcellularLocation>
        <location evidence="9">Cell membrane</location>
        <topology evidence="9">Single-pass membrane protein</topology>
    </subcellularLocation>
    <subcellularLocation>
        <location evidence="1">Membrane</location>
        <topology evidence="1">Single-pass membrane protein</topology>
    </subcellularLocation>
</comment>
<proteinExistence type="inferred from homology"/>
<keyword evidence="5 9" id="KW-0653">Protein transport</keyword>
<evidence type="ECO:0000256" key="5">
    <source>
        <dbReference type="ARBA" id="ARBA00022927"/>
    </source>
</evidence>
<dbReference type="PANTHER" id="PTHR33162">
    <property type="entry name" value="SEC-INDEPENDENT PROTEIN TRANSLOCASE PROTEIN TATA, CHLOROPLASTIC"/>
    <property type="match status" value="1"/>
</dbReference>
<evidence type="ECO:0000256" key="3">
    <source>
        <dbReference type="ARBA" id="ARBA00022475"/>
    </source>
</evidence>
<dbReference type="Pfam" id="PF02416">
    <property type="entry name" value="TatA_B_E"/>
    <property type="match status" value="1"/>
</dbReference>
<evidence type="ECO:0000313" key="11">
    <source>
        <dbReference type="EMBL" id="PHK96596.1"/>
    </source>
</evidence>
<evidence type="ECO:0000256" key="7">
    <source>
        <dbReference type="ARBA" id="ARBA00023010"/>
    </source>
</evidence>
<dbReference type="NCBIfam" id="TIGR01410">
    <property type="entry name" value="tatB"/>
    <property type="match status" value="1"/>
</dbReference>
<name>A0A2C7AHA6_9PROT</name>
<keyword evidence="2 9" id="KW-0813">Transport</keyword>
<dbReference type="Proteomes" id="UP000223527">
    <property type="component" value="Unassembled WGS sequence"/>
</dbReference>
<dbReference type="InterPro" id="IPR018448">
    <property type="entry name" value="TatB"/>
</dbReference>
<dbReference type="EMBL" id="PDNU01000002">
    <property type="protein sequence ID" value="PHK96596.1"/>
    <property type="molecule type" value="Genomic_DNA"/>
</dbReference>
<keyword evidence="8 9" id="KW-0472">Membrane</keyword>
<comment type="caution">
    <text evidence="11">The sequence shown here is derived from an EMBL/GenBank/DDBJ whole genome shotgun (WGS) entry which is preliminary data.</text>
</comment>
<feature type="compositionally biased region" description="Low complexity" evidence="10">
    <location>
        <begin position="184"/>
        <end position="207"/>
    </location>
</feature>
<evidence type="ECO:0000256" key="6">
    <source>
        <dbReference type="ARBA" id="ARBA00022989"/>
    </source>
</evidence>
<dbReference type="InterPro" id="IPR003369">
    <property type="entry name" value="TatA/B/E"/>
</dbReference>
<evidence type="ECO:0000313" key="12">
    <source>
        <dbReference type="Proteomes" id="UP000223527"/>
    </source>
</evidence>
<evidence type="ECO:0000256" key="4">
    <source>
        <dbReference type="ARBA" id="ARBA00022692"/>
    </source>
</evidence>
<feature type="compositionally biased region" description="Pro residues" evidence="10">
    <location>
        <begin position="149"/>
        <end position="162"/>
    </location>
</feature>
<sequence>MLDLAWSEIALIAVVAVVVIGPKDLPDAIRSVAKGVQKLRRMASEFQSHADELVREAKLEDVRDQIRDIRNFDIKSTIERNLDQDGEIRRTFNDDPLKDAWKPAAPSPEPGAIRAGAPEGTAESPASPDGGQDGGPASAPASALAAPPAAEPPRPAGPPAFVPPSIAAGAGPDTHSGPSRPAESNPTMSPNPSASAASDAAKPNPSV</sequence>